<evidence type="ECO:0000313" key="1">
    <source>
        <dbReference type="EMBL" id="KRZ76262.1"/>
    </source>
</evidence>
<comment type="caution">
    <text evidence="1">The sequence shown here is derived from an EMBL/GenBank/DDBJ whole genome shotgun (WGS) entry which is preliminary data.</text>
</comment>
<accession>A0A0V1MWV0</accession>
<organism evidence="1 2">
    <name type="scientific">Trichinella papuae</name>
    <dbReference type="NCBI Taxonomy" id="268474"/>
    <lineage>
        <taxon>Eukaryota</taxon>
        <taxon>Metazoa</taxon>
        <taxon>Ecdysozoa</taxon>
        <taxon>Nematoda</taxon>
        <taxon>Enoplea</taxon>
        <taxon>Dorylaimia</taxon>
        <taxon>Trichinellida</taxon>
        <taxon>Trichinellidae</taxon>
        <taxon>Trichinella</taxon>
    </lineage>
</organism>
<evidence type="ECO:0000313" key="2">
    <source>
        <dbReference type="Proteomes" id="UP000054843"/>
    </source>
</evidence>
<dbReference type="Proteomes" id="UP000054843">
    <property type="component" value="Unassembled WGS sequence"/>
</dbReference>
<reference evidence="1 2" key="1">
    <citation type="submission" date="2015-01" db="EMBL/GenBank/DDBJ databases">
        <title>Evolution of Trichinella species and genotypes.</title>
        <authorList>
            <person name="Korhonen P.K."/>
            <person name="Edoardo P."/>
            <person name="Giuseppe L.R."/>
            <person name="Gasser R.B."/>
        </authorList>
    </citation>
    <scope>NUCLEOTIDE SEQUENCE [LARGE SCALE GENOMIC DNA]</scope>
    <source>
        <strain evidence="1">ISS1980</strain>
    </source>
</reference>
<proteinExistence type="predicted"/>
<name>A0A0V1MWV0_9BILA</name>
<dbReference type="AlphaFoldDB" id="A0A0V1MWV0"/>
<gene>
    <name evidence="1" type="ORF">T10_8272</name>
</gene>
<dbReference type="EMBL" id="JYDO01000029">
    <property type="protein sequence ID" value="KRZ76262.1"/>
    <property type="molecule type" value="Genomic_DNA"/>
</dbReference>
<keyword evidence="2" id="KW-1185">Reference proteome</keyword>
<sequence length="101" mass="10973">MANSCGSARLTTSIMEKAESHLPGIFVRRHQTSASRKRSFGHSSDGRSILEAGGELWSEGEAAWGGRKPTEKCNAQRRRISANAQTLKLTRSIFSAPAQSN</sequence>
<protein>
    <submittedName>
        <fullName evidence="1">Uncharacterized protein</fullName>
    </submittedName>
</protein>